<feature type="region of interest" description="Disordered" evidence="1">
    <location>
        <begin position="134"/>
        <end position="171"/>
    </location>
</feature>
<dbReference type="GO" id="GO:0016614">
    <property type="term" value="F:oxidoreductase activity, acting on CH-OH group of donors"/>
    <property type="evidence" value="ECO:0007669"/>
    <property type="project" value="InterPro"/>
</dbReference>
<dbReference type="EMBL" id="AP019621">
    <property type="protein sequence ID" value="BBJ47881.1"/>
    <property type="molecule type" value="Genomic_DNA"/>
</dbReference>
<feature type="compositionally biased region" description="Basic residues" evidence="1">
    <location>
        <begin position="160"/>
        <end position="171"/>
    </location>
</feature>
<proteinExistence type="predicted"/>
<organism evidence="3">
    <name type="scientific">Streptomyces avermitilis</name>
    <dbReference type="NCBI Taxonomy" id="33903"/>
    <lineage>
        <taxon>Bacteria</taxon>
        <taxon>Bacillati</taxon>
        <taxon>Actinomycetota</taxon>
        <taxon>Actinomycetes</taxon>
        <taxon>Kitasatosporales</taxon>
        <taxon>Streptomycetaceae</taxon>
        <taxon>Streptomyces</taxon>
    </lineage>
</organism>
<dbReference type="PROSITE" id="PS00623">
    <property type="entry name" value="GMC_OXRED_1"/>
    <property type="match status" value="1"/>
</dbReference>
<dbReference type="AlphaFoldDB" id="A0A499VEA9"/>
<feature type="domain" description="Glucose-methanol-choline oxidoreductase N-terminal" evidence="2">
    <location>
        <begin position="95"/>
        <end position="118"/>
    </location>
</feature>
<accession>A0A499VEA9</accession>
<gene>
    <name evidence="3" type="ORF">SAVMC3_05100</name>
</gene>
<evidence type="ECO:0000259" key="2">
    <source>
        <dbReference type="PROSITE" id="PS00623"/>
    </source>
</evidence>
<dbReference type="GO" id="GO:0050660">
    <property type="term" value="F:flavin adenine dinucleotide binding"/>
    <property type="evidence" value="ECO:0007669"/>
    <property type="project" value="InterPro"/>
</dbReference>
<sequence>MVGTGYGAAVSALRLGEAGVPTLMLEMGRLWNQPGPDGNVFSGMLKPDKRSSWFKTRTEAPLGSFLWLDLANRDIEPYAGVLDRVNFDQMSVYLGRGVGGGSLVNGGMAVTPRRSYFEEVLPQVDAEEMYTKYFPARTPPSGSTTSTRAGSSRPTGTRSRVSRAGRPRTRA</sequence>
<dbReference type="Gene3D" id="3.50.50.60">
    <property type="entry name" value="FAD/NAD(P)-binding domain"/>
    <property type="match status" value="1"/>
</dbReference>
<protein>
    <recommendedName>
        <fullName evidence="2">Glucose-methanol-choline oxidoreductase N-terminal domain-containing protein</fullName>
    </recommendedName>
</protein>
<name>A0A499VEA9_STRAX</name>
<reference evidence="3" key="1">
    <citation type="submission" date="2019-04" db="EMBL/GenBank/DDBJ databases">
        <title>Draft genome sequences of Streptomyces avermitilis MC3.</title>
        <authorList>
            <person name="Komaki H."/>
            <person name="Tamura T."/>
            <person name="Hosoyama A."/>
        </authorList>
    </citation>
    <scope>NUCLEOTIDE SEQUENCE</scope>
    <source>
        <strain evidence="3">MC3</strain>
    </source>
</reference>
<dbReference type="InterPro" id="IPR036188">
    <property type="entry name" value="FAD/NAD-bd_sf"/>
</dbReference>
<dbReference type="SUPFAM" id="SSF51905">
    <property type="entry name" value="FAD/NAD(P)-binding domain"/>
    <property type="match status" value="1"/>
</dbReference>
<feature type="compositionally biased region" description="Low complexity" evidence="1">
    <location>
        <begin position="139"/>
        <end position="159"/>
    </location>
</feature>
<dbReference type="InterPro" id="IPR000172">
    <property type="entry name" value="GMC_OxRdtase_N"/>
</dbReference>
<evidence type="ECO:0000256" key="1">
    <source>
        <dbReference type="SAM" id="MobiDB-lite"/>
    </source>
</evidence>
<evidence type="ECO:0000313" key="3">
    <source>
        <dbReference type="EMBL" id="BBJ47881.1"/>
    </source>
</evidence>